<dbReference type="Proteomes" id="UP000007488">
    <property type="component" value="Chromosome"/>
</dbReference>
<keyword evidence="2" id="KW-1185">Reference proteome</keyword>
<dbReference type="EMBL" id="CP002547">
    <property type="protein sequence ID" value="ADY54989.1"/>
    <property type="molecule type" value="Genomic_DNA"/>
</dbReference>
<gene>
    <name evidence="1" type="ordered locus">Sgly_0627</name>
</gene>
<evidence type="ECO:0000313" key="2">
    <source>
        <dbReference type="Proteomes" id="UP000007488"/>
    </source>
</evidence>
<proteinExistence type="predicted"/>
<dbReference type="HOGENOM" id="CLU_2866241_0_0_9"/>
<organism evidence="1 2">
    <name type="scientific">Syntrophobotulus glycolicus (strain DSM 8271 / FlGlyR)</name>
    <dbReference type="NCBI Taxonomy" id="645991"/>
    <lineage>
        <taxon>Bacteria</taxon>
        <taxon>Bacillati</taxon>
        <taxon>Bacillota</taxon>
        <taxon>Clostridia</taxon>
        <taxon>Eubacteriales</taxon>
        <taxon>Desulfitobacteriaceae</taxon>
        <taxon>Syntrophobotulus</taxon>
    </lineage>
</organism>
<protein>
    <submittedName>
        <fullName evidence="1">Uncharacterized protein</fullName>
    </submittedName>
</protein>
<accession>F0SZX8</accession>
<sequence length="64" mass="7407">MVAPEENTAFNLVHLKTPLPDPRKKCLFCGKENHLISFKKQTICFTCLKSIRQLYIEGYFCQNG</sequence>
<dbReference type="KEGG" id="sgy:Sgly_0627"/>
<evidence type="ECO:0000313" key="1">
    <source>
        <dbReference type="EMBL" id="ADY54989.1"/>
    </source>
</evidence>
<dbReference type="AlphaFoldDB" id="F0SZX8"/>
<reference evidence="2" key="2">
    <citation type="submission" date="2011-02" db="EMBL/GenBank/DDBJ databases">
        <title>The complete genome of Syntrophobotulus glycolicus DSM 8271.</title>
        <authorList>
            <person name="Lucas S."/>
            <person name="Copeland A."/>
            <person name="Lapidus A."/>
            <person name="Bruce D."/>
            <person name="Goodwin L."/>
            <person name="Pitluck S."/>
            <person name="Kyrpides N."/>
            <person name="Mavromatis K."/>
            <person name="Pagani I."/>
            <person name="Ivanova N."/>
            <person name="Mikhailova N."/>
            <person name="Chertkov O."/>
            <person name="Held B."/>
            <person name="Detter J.C."/>
            <person name="Tapia R."/>
            <person name="Han C."/>
            <person name="Land M."/>
            <person name="Hauser L."/>
            <person name="Markowitz V."/>
            <person name="Cheng J.-F."/>
            <person name="Hugenholtz P."/>
            <person name="Woyke T."/>
            <person name="Wu D."/>
            <person name="Spring S."/>
            <person name="Schroeder M."/>
            <person name="Brambilla E."/>
            <person name="Klenk H.-P."/>
            <person name="Eisen J.A."/>
        </authorList>
    </citation>
    <scope>NUCLEOTIDE SEQUENCE [LARGE SCALE GENOMIC DNA]</scope>
    <source>
        <strain evidence="2">DSM 8271 / FlGlyR</strain>
    </source>
</reference>
<name>F0SZX8_SYNGF</name>
<reference evidence="1 2" key="1">
    <citation type="journal article" date="2011" name="Stand. Genomic Sci.">
        <title>Complete genome sequence of Syntrophobotulus glycolicus type strain (FlGlyR).</title>
        <authorList>
            <person name="Han C."/>
            <person name="Mwirichia R."/>
            <person name="Chertkov O."/>
            <person name="Held B."/>
            <person name="Lapidus A."/>
            <person name="Nolan M."/>
            <person name="Lucas S."/>
            <person name="Hammon N."/>
            <person name="Deshpande S."/>
            <person name="Cheng J.F."/>
            <person name="Tapia R."/>
            <person name="Goodwin L."/>
            <person name="Pitluck S."/>
            <person name="Huntemann M."/>
            <person name="Liolios K."/>
            <person name="Ivanova N."/>
            <person name="Pagani I."/>
            <person name="Mavromatis K."/>
            <person name="Ovchinikova G."/>
            <person name="Pati A."/>
            <person name="Chen A."/>
            <person name="Palaniappan K."/>
            <person name="Land M."/>
            <person name="Hauser L."/>
            <person name="Brambilla E.M."/>
            <person name="Rohde M."/>
            <person name="Spring S."/>
            <person name="Sikorski J."/>
            <person name="Goker M."/>
            <person name="Woyke T."/>
            <person name="Bristow J."/>
            <person name="Eisen J.A."/>
            <person name="Markowitz V."/>
            <person name="Hugenholtz P."/>
            <person name="Kyrpides N.C."/>
            <person name="Klenk H.P."/>
            <person name="Detter J.C."/>
        </authorList>
    </citation>
    <scope>NUCLEOTIDE SEQUENCE [LARGE SCALE GENOMIC DNA]</scope>
    <source>
        <strain evidence="2">DSM 8271 / FlGlyR</strain>
    </source>
</reference>